<dbReference type="Pfam" id="PF00153">
    <property type="entry name" value="Mito_carr"/>
    <property type="match status" value="3"/>
</dbReference>
<sequence length="322" mass="36229">MKQGGIESTTTTTENNKQTIYIETFAGSISGALTRFFIAPLDVVKIRLQLQKTTPTPTATTTATIINNNVKYRGVIQSLYTIFKEEGGKALWKGNLSAELLWISYTAVQFTAYNHIVSLLDKDFYLPRSKGEHYKPSLSISLLSGGLSGMISTIVTYPFDIMRTNIIKNHQQVTLLSTYRSIIKDGGHIHLYKGLSSSLLQIVPQMSLQFAFYESFKHFIIGKSDNIAITQSNPLNQFFCGALSGALSKFFVLPFDVTKKRLQVHQYGYGFRNCIKEMYRNEGLSCFFKGGVPSILKAGLASAFSFMFFEQWKSYFIHVLNK</sequence>
<evidence type="ECO:0000313" key="9">
    <source>
        <dbReference type="Proteomes" id="UP000695562"/>
    </source>
</evidence>
<dbReference type="SUPFAM" id="SSF103506">
    <property type="entry name" value="Mitochondrial carrier"/>
    <property type="match status" value="1"/>
</dbReference>
<proteinExistence type="inferred from homology"/>
<dbReference type="EMBL" id="AJWJ01000008">
    <property type="protein sequence ID" value="KAF2078244.1"/>
    <property type="molecule type" value="Genomic_DNA"/>
</dbReference>
<evidence type="ECO:0000256" key="1">
    <source>
        <dbReference type="ARBA" id="ARBA00004141"/>
    </source>
</evidence>
<feature type="repeat" description="Solcar" evidence="6">
    <location>
        <begin position="136"/>
        <end position="219"/>
    </location>
</feature>
<comment type="subcellular location">
    <subcellularLocation>
        <location evidence="1">Membrane</location>
        <topology evidence="1">Multi-pass membrane protein</topology>
    </subcellularLocation>
</comment>
<evidence type="ECO:0000313" key="8">
    <source>
        <dbReference type="EMBL" id="KAF2078244.1"/>
    </source>
</evidence>
<feature type="repeat" description="Solcar" evidence="6">
    <location>
        <begin position="232"/>
        <end position="315"/>
    </location>
</feature>
<dbReference type="GO" id="GO:0055085">
    <property type="term" value="P:transmembrane transport"/>
    <property type="evidence" value="ECO:0007669"/>
    <property type="project" value="InterPro"/>
</dbReference>
<evidence type="ECO:0000256" key="5">
    <source>
        <dbReference type="ARBA" id="ARBA00023136"/>
    </source>
</evidence>
<name>A0A8J4Q3M1_9MYCE</name>
<evidence type="ECO:0000256" key="4">
    <source>
        <dbReference type="ARBA" id="ARBA00022737"/>
    </source>
</evidence>
<dbReference type="Gene3D" id="1.50.40.10">
    <property type="entry name" value="Mitochondrial carrier domain"/>
    <property type="match status" value="1"/>
</dbReference>
<dbReference type="InterPro" id="IPR023395">
    <property type="entry name" value="MCP_dom_sf"/>
</dbReference>
<comment type="similarity">
    <text evidence="7">Belongs to the mitochondrial carrier (TC 2.A.29) family.</text>
</comment>
<dbReference type="PANTHER" id="PTHR24089">
    <property type="entry name" value="SOLUTE CARRIER FAMILY 25"/>
    <property type="match status" value="1"/>
</dbReference>
<keyword evidence="3 6" id="KW-0812">Transmembrane</keyword>
<evidence type="ECO:0008006" key="10">
    <source>
        <dbReference type="Google" id="ProtNLM"/>
    </source>
</evidence>
<dbReference type="Proteomes" id="UP000695562">
    <property type="component" value="Unassembled WGS sequence"/>
</dbReference>
<feature type="repeat" description="Solcar" evidence="6">
    <location>
        <begin position="18"/>
        <end position="119"/>
    </location>
</feature>
<dbReference type="AlphaFoldDB" id="A0A8J4Q3M1"/>
<keyword evidence="2 7" id="KW-0813">Transport</keyword>
<evidence type="ECO:0000256" key="2">
    <source>
        <dbReference type="ARBA" id="ARBA00022448"/>
    </source>
</evidence>
<dbReference type="OrthoDB" id="18574at2759"/>
<keyword evidence="4" id="KW-0677">Repeat</keyword>
<dbReference type="PRINTS" id="PR00926">
    <property type="entry name" value="MITOCARRIER"/>
</dbReference>
<dbReference type="InterPro" id="IPR002067">
    <property type="entry name" value="MCP"/>
</dbReference>
<protein>
    <recommendedName>
        <fullName evidence="10">Mitochondrial substrate carrier family protein</fullName>
    </recommendedName>
</protein>
<keyword evidence="5 6" id="KW-0472">Membrane</keyword>
<dbReference type="InterPro" id="IPR018108">
    <property type="entry name" value="MCP_transmembrane"/>
</dbReference>
<evidence type="ECO:0000256" key="6">
    <source>
        <dbReference type="PROSITE-ProRule" id="PRU00282"/>
    </source>
</evidence>
<dbReference type="PROSITE" id="PS50920">
    <property type="entry name" value="SOLCAR"/>
    <property type="match status" value="3"/>
</dbReference>
<accession>A0A8J4Q3M1</accession>
<dbReference type="GO" id="GO:0016020">
    <property type="term" value="C:membrane"/>
    <property type="evidence" value="ECO:0007669"/>
    <property type="project" value="UniProtKB-SubCell"/>
</dbReference>
<keyword evidence="9" id="KW-1185">Reference proteome</keyword>
<gene>
    <name evidence="8" type="ORF">CYY_000434</name>
</gene>
<evidence type="ECO:0000256" key="7">
    <source>
        <dbReference type="RuleBase" id="RU000488"/>
    </source>
</evidence>
<comment type="caution">
    <text evidence="8">The sequence shown here is derived from an EMBL/GenBank/DDBJ whole genome shotgun (WGS) entry which is preliminary data.</text>
</comment>
<reference evidence="8" key="1">
    <citation type="submission" date="2020-01" db="EMBL/GenBank/DDBJ databases">
        <title>Development of genomics and gene disruption for Polysphondylium violaceum indicates a role for the polyketide synthase stlB in stalk morphogenesis.</title>
        <authorList>
            <person name="Narita B."/>
            <person name="Kawabe Y."/>
            <person name="Kin K."/>
            <person name="Saito T."/>
            <person name="Gibbs R."/>
            <person name="Kuspa A."/>
            <person name="Muzny D."/>
            <person name="Queller D."/>
            <person name="Richards S."/>
            <person name="Strassman J."/>
            <person name="Sucgang R."/>
            <person name="Worley K."/>
            <person name="Schaap P."/>
        </authorList>
    </citation>
    <scope>NUCLEOTIDE SEQUENCE</scope>
    <source>
        <strain evidence="8">QSvi11</strain>
    </source>
</reference>
<organism evidence="8 9">
    <name type="scientific">Polysphondylium violaceum</name>
    <dbReference type="NCBI Taxonomy" id="133409"/>
    <lineage>
        <taxon>Eukaryota</taxon>
        <taxon>Amoebozoa</taxon>
        <taxon>Evosea</taxon>
        <taxon>Eumycetozoa</taxon>
        <taxon>Dictyostelia</taxon>
        <taxon>Dictyosteliales</taxon>
        <taxon>Dictyosteliaceae</taxon>
        <taxon>Polysphondylium</taxon>
    </lineage>
</organism>
<evidence type="ECO:0000256" key="3">
    <source>
        <dbReference type="ARBA" id="ARBA00022692"/>
    </source>
</evidence>